<proteinExistence type="predicted"/>
<dbReference type="Proteomes" id="UP001066276">
    <property type="component" value="Chromosome 6"/>
</dbReference>
<comment type="caution">
    <text evidence="1">The sequence shown here is derived from an EMBL/GenBank/DDBJ whole genome shotgun (WGS) entry which is preliminary data.</text>
</comment>
<protein>
    <submittedName>
        <fullName evidence="1">Uncharacterized protein</fullName>
    </submittedName>
</protein>
<organism evidence="1 2">
    <name type="scientific">Pleurodeles waltl</name>
    <name type="common">Iberian ribbed newt</name>
    <dbReference type="NCBI Taxonomy" id="8319"/>
    <lineage>
        <taxon>Eukaryota</taxon>
        <taxon>Metazoa</taxon>
        <taxon>Chordata</taxon>
        <taxon>Craniata</taxon>
        <taxon>Vertebrata</taxon>
        <taxon>Euteleostomi</taxon>
        <taxon>Amphibia</taxon>
        <taxon>Batrachia</taxon>
        <taxon>Caudata</taxon>
        <taxon>Salamandroidea</taxon>
        <taxon>Salamandridae</taxon>
        <taxon>Pleurodelinae</taxon>
        <taxon>Pleurodeles</taxon>
    </lineage>
</organism>
<gene>
    <name evidence="1" type="ORF">NDU88_008438</name>
</gene>
<dbReference type="AlphaFoldDB" id="A0AAV7QNM9"/>
<dbReference type="EMBL" id="JANPWB010000010">
    <property type="protein sequence ID" value="KAJ1142111.1"/>
    <property type="molecule type" value="Genomic_DNA"/>
</dbReference>
<evidence type="ECO:0000313" key="2">
    <source>
        <dbReference type="Proteomes" id="UP001066276"/>
    </source>
</evidence>
<reference evidence="1" key="1">
    <citation type="journal article" date="2022" name="bioRxiv">
        <title>Sequencing and chromosome-scale assembly of the giantPleurodeles waltlgenome.</title>
        <authorList>
            <person name="Brown T."/>
            <person name="Elewa A."/>
            <person name="Iarovenko S."/>
            <person name="Subramanian E."/>
            <person name="Araus A.J."/>
            <person name="Petzold A."/>
            <person name="Susuki M."/>
            <person name="Suzuki K.-i.T."/>
            <person name="Hayashi T."/>
            <person name="Toyoda A."/>
            <person name="Oliveira C."/>
            <person name="Osipova E."/>
            <person name="Leigh N.D."/>
            <person name="Simon A."/>
            <person name="Yun M.H."/>
        </authorList>
    </citation>
    <scope>NUCLEOTIDE SEQUENCE</scope>
    <source>
        <strain evidence="1">20211129_DDA</strain>
        <tissue evidence="1">Liver</tissue>
    </source>
</reference>
<evidence type="ECO:0000313" key="1">
    <source>
        <dbReference type="EMBL" id="KAJ1142111.1"/>
    </source>
</evidence>
<name>A0AAV7QNM9_PLEWA</name>
<sequence>MSHISAGTVRAAECLSSNVGLLIRWGSTRWAGLAKACAYQADLASYEGNSGELTNTAHQSSTPCVKMERVITSPSFIAKQTSSAGLRALGAERPMPMVVAAEGLCHSVGGLLLPGVVPVHWSAVEGSTLSAKPWTM</sequence>
<keyword evidence="2" id="KW-1185">Reference proteome</keyword>
<accession>A0AAV7QNM9</accession>